<proteinExistence type="predicted"/>
<dbReference type="OrthoDB" id="7481777at2759"/>
<reference evidence="1" key="2">
    <citation type="submission" date="2022-10" db="EMBL/GenBank/DDBJ databases">
        <authorList>
            <consortium name="ENA_rothamsted_submissions"/>
            <consortium name="culmorum"/>
            <person name="King R."/>
        </authorList>
    </citation>
    <scope>NUCLEOTIDE SEQUENCE</scope>
</reference>
<sequence>MTNIATVLETQKSLESALMRRMEEFETQLKSSSSSSSEKAQVPQLHTEFKSFKQLVWNILSLLRQQIGEVLISLDQQEARHRSKFLLLCSVPEKPDEELCSTTVSLLQKHLSVKELQSSSIRSCYRLGSLTKGRVRPVVVRFTDHALRSTVWKCKTKLRGSSLVLREFLTKTRQTLFYEARRHFGMSNVWTADGNILIKTPNGDRLKIACNNELSAAIKKFPGTAMADEVEAGASSMGSARSDSKPAQIRSKRIVKIVK</sequence>
<name>A0A9N9QY87_9NEOP</name>
<dbReference type="AlphaFoldDB" id="A0A9N9QY87"/>
<keyword evidence="2" id="KW-1185">Reference proteome</keyword>
<evidence type="ECO:0000313" key="1">
    <source>
        <dbReference type="EMBL" id="CAG9785723.1"/>
    </source>
</evidence>
<dbReference type="Proteomes" id="UP001153714">
    <property type="component" value="Chromosome 14"/>
</dbReference>
<organism evidence="1 2">
    <name type="scientific">Diatraea saccharalis</name>
    <name type="common">sugarcane borer</name>
    <dbReference type="NCBI Taxonomy" id="40085"/>
    <lineage>
        <taxon>Eukaryota</taxon>
        <taxon>Metazoa</taxon>
        <taxon>Ecdysozoa</taxon>
        <taxon>Arthropoda</taxon>
        <taxon>Hexapoda</taxon>
        <taxon>Insecta</taxon>
        <taxon>Pterygota</taxon>
        <taxon>Neoptera</taxon>
        <taxon>Endopterygota</taxon>
        <taxon>Lepidoptera</taxon>
        <taxon>Glossata</taxon>
        <taxon>Ditrysia</taxon>
        <taxon>Pyraloidea</taxon>
        <taxon>Crambidae</taxon>
        <taxon>Crambinae</taxon>
        <taxon>Diatraea</taxon>
    </lineage>
</organism>
<accession>A0A9N9QY87</accession>
<protein>
    <submittedName>
        <fullName evidence="1">Uncharacterized protein</fullName>
    </submittedName>
</protein>
<gene>
    <name evidence="1" type="ORF">DIATSA_LOCUS3735</name>
</gene>
<reference evidence="1" key="1">
    <citation type="submission" date="2021-12" db="EMBL/GenBank/DDBJ databases">
        <authorList>
            <person name="King R."/>
        </authorList>
    </citation>
    <scope>NUCLEOTIDE SEQUENCE</scope>
</reference>
<evidence type="ECO:0000313" key="2">
    <source>
        <dbReference type="Proteomes" id="UP001153714"/>
    </source>
</evidence>
<dbReference type="EMBL" id="OU893345">
    <property type="protein sequence ID" value="CAG9785723.1"/>
    <property type="molecule type" value="Genomic_DNA"/>
</dbReference>